<gene>
    <name evidence="2" type="ORF">BCR26_08725</name>
</gene>
<dbReference type="RefSeq" id="WP_069697427.1">
    <property type="nucleotide sequence ID" value="NZ_JAGGMA010000012.1"/>
</dbReference>
<evidence type="ECO:0000313" key="3">
    <source>
        <dbReference type="Proteomes" id="UP000095256"/>
    </source>
</evidence>
<feature type="transmembrane region" description="Helical" evidence="1">
    <location>
        <begin position="6"/>
        <end position="26"/>
    </location>
</feature>
<accession>A0A1E5L0F5</accession>
<sequence length="63" mass="7404">MLKEITMQFSILFVVVVFTAISLFLFHLSTIRESKVIIITFGLLMYGALLVLSLYYYFTLFRQ</sequence>
<reference evidence="2 3" key="1">
    <citation type="submission" date="2016-09" db="EMBL/GenBank/DDBJ databases">
        <authorList>
            <person name="Capua I."/>
            <person name="De Benedictis P."/>
            <person name="Joannis T."/>
            <person name="Lombin L.H."/>
            <person name="Cattoli G."/>
        </authorList>
    </citation>
    <scope>NUCLEOTIDE SEQUENCE [LARGE SCALE GENOMIC DNA]</scope>
    <source>
        <strain evidence="2 3">LMG 25899</strain>
    </source>
</reference>
<dbReference type="EMBL" id="MIEK01000005">
    <property type="protein sequence ID" value="OEH83554.1"/>
    <property type="molecule type" value="Genomic_DNA"/>
</dbReference>
<evidence type="ECO:0000313" key="2">
    <source>
        <dbReference type="EMBL" id="OEH83554.1"/>
    </source>
</evidence>
<protein>
    <submittedName>
        <fullName evidence="2">Uncharacterized protein</fullName>
    </submittedName>
</protein>
<feature type="transmembrane region" description="Helical" evidence="1">
    <location>
        <begin position="38"/>
        <end position="58"/>
    </location>
</feature>
<evidence type="ECO:0000256" key="1">
    <source>
        <dbReference type="SAM" id="Phobius"/>
    </source>
</evidence>
<dbReference type="STRING" id="762845.BCR26_08725"/>
<comment type="caution">
    <text evidence="2">The sequence shown here is derived from an EMBL/GenBank/DDBJ whole genome shotgun (WGS) entry which is preliminary data.</text>
</comment>
<name>A0A1E5L0F5_9ENTE</name>
<dbReference type="AlphaFoldDB" id="A0A1E5L0F5"/>
<dbReference type="Proteomes" id="UP000095256">
    <property type="component" value="Unassembled WGS sequence"/>
</dbReference>
<organism evidence="2 3">
    <name type="scientific">Enterococcus rivorum</name>
    <dbReference type="NCBI Taxonomy" id="762845"/>
    <lineage>
        <taxon>Bacteria</taxon>
        <taxon>Bacillati</taxon>
        <taxon>Bacillota</taxon>
        <taxon>Bacilli</taxon>
        <taxon>Lactobacillales</taxon>
        <taxon>Enterococcaceae</taxon>
        <taxon>Enterococcus</taxon>
    </lineage>
</organism>
<keyword evidence="1" id="KW-0472">Membrane</keyword>
<keyword evidence="1" id="KW-0812">Transmembrane</keyword>
<keyword evidence="1" id="KW-1133">Transmembrane helix</keyword>
<proteinExistence type="predicted"/>
<keyword evidence="3" id="KW-1185">Reference proteome</keyword>